<dbReference type="EMBL" id="KB446545">
    <property type="protein sequence ID" value="EME39443.1"/>
    <property type="molecule type" value="Genomic_DNA"/>
</dbReference>
<sequence>MDHTNQLIYRNAELQVELRLVKEQLDRAHKSTTYLLDRMRGAEPRLLNTELQRLQIERDQVLRENAHLKSTLKLTREERLPAPRLTDSKASYGVRRIPRSGRDHSPGYTNHQTVGGEACEQGNLLDLEDDSSPSAAASPARTATRERTPYLEDIRHQKAGNTSIGLGISGTSSFDSLETGSSEAHASTAARVSIGRQNGFMTYDSGGNPSFFHTPSPKFPIASRGPRSERIQHAGPAIFADHEHKRLMGAATFIEDMSETDQEEHWAKYGKENPRHSAEEWKAYYHDRIRLAFLARQTAPHSVPATHPLALSIHADPILCDTSPEREHIDPTDQAKQIKPTYKVARALENVTSEIDTKPKNPWSFGTAYDQSLLEARAFLNEATPGGQRPARSSRSRFQALEEDSIVASPTPAFEAIANEVDQGETTLRRDSPPKTSRNSYSRGCYPADPADLFHKPRAEDRNVHRTVLIANIPPIITLAQVLDTVRGGKIFSATYHETAKFRTSPPTTTNTITVVFVNGKHAQKFVEHSLSYPVILEPSLIESSTPAAVSLLPTPTRPIPERLLYQAIPAGLTRVLYVYELSPKLKEPGAVLAKIQQIEPSVPWPLKAGYDEDGVMVLEYASMSEAEMAWMVVNNCPQEFPGVSKGFLGDPCERALEWKGRNAKESEGETQVKGDGVDIVDGQGELGDGEDHNKGERRDDDEVTRGAGVNSAMVRVEREENSKMMEG</sequence>
<proteinExistence type="predicted"/>
<feature type="region of interest" description="Disordered" evidence="2">
    <location>
        <begin position="124"/>
        <end position="150"/>
    </location>
</feature>
<evidence type="ECO:0000256" key="1">
    <source>
        <dbReference type="SAM" id="Coils"/>
    </source>
</evidence>
<gene>
    <name evidence="3" type="ORF">DOTSEDRAFT_179990</name>
</gene>
<feature type="region of interest" description="Disordered" evidence="2">
    <location>
        <begin position="96"/>
        <end position="115"/>
    </location>
</feature>
<dbReference type="OrthoDB" id="5244622at2759"/>
<evidence type="ECO:0000256" key="2">
    <source>
        <dbReference type="SAM" id="MobiDB-lite"/>
    </source>
</evidence>
<dbReference type="eggNOG" id="ENOG502T3Q3">
    <property type="taxonomic scope" value="Eukaryota"/>
</dbReference>
<dbReference type="AlphaFoldDB" id="M2WKE7"/>
<feature type="compositionally biased region" description="Low complexity" evidence="2">
    <location>
        <begin position="132"/>
        <end position="142"/>
    </location>
</feature>
<evidence type="ECO:0000313" key="3">
    <source>
        <dbReference type="EMBL" id="EME39443.1"/>
    </source>
</evidence>
<reference evidence="4" key="1">
    <citation type="journal article" date="2012" name="PLoS Genet.">
        <title>The genomes of the fungal plant pathogens Cladosporium fulvum and Dothistroma septosporum reveal adaptation to different hosts and lifestyles but also signatures of common ancestry.</title>
        <authorList>
            <person name="de Wit P.J.G.M."/>
            <person name="van der Burgt A."/>
            <person name="Oekmen B."/>
            <person name="Stergiopoulos I."/>
            <person name="Abd-Elsalam K.A."/>
            <person name="Aerts A.L."/>
            <person name="Bahkali A.H."/>
            <person name="Beenen H.G."/>
            <person name="Chettri P."/>
            <person name="Cox M.P."/>
            <person name="Datema E."/>
            <person name="de Vries R.P."/>
            <person name="Dhillon B."/>
            <person name="Ganley A.R."/>
            <person name="Griffiths S.A."/>
            <person name="Guo Y."/>
            <person name="Hamelin R.C."/>
            <person name="Henrissat B."/>
            <person name="Kabir M.S."/>
            <person name="Jashni M.K."/>
            <person name="Kema G."/>
            <person name="Klaubauf S."/>
            <person name="Lapidus A."/>
            <person name="Levasseur A."/>
            <person name="Lindquist E."/>
            <person name="Mehrabi R."/>
            <person name="Ohm R.A."/>
            <person name="Owen T.J."/>
            <person name="Salamov A."/>
            <person name="Schwelm A."/>
            <person name="Schijlen E."/>
            <person name="Sun H."/>
            <person name="van den Burg H.A."/>
            <person name="van Ham R.C.H.J."/>
            <person name="Zhang S."/>
            <person name="Goodwin S.B."/>
            <person name="Grigoriev I.V."/>
            <person name="Collemare J."/>
            <person name="Bradshaw R.E."/>
        </authorList>
    </citation>
    <scope>NUCLEOTIDE SEQUENCE [LARGE SCALE GENOMIC DNA]</scope>
    <source>
        <strain evidence="4">NZE10 / CBS 128990</strain>
    </source>
</reference>
<feature type="compositionally biased region" description="Basic and acidic residues" evidence="2">
    <location>
        <begin position="662"/>
        <end position="677"/>
    </location>
</feature>
<reference evidence="3 4" key="2">
    <citation type="journal article" date="2012" name="PLoS Pathog.">
        <title>Diverse lifestyles and strategies of plant pathogenesis encoded in the genomes of eighteen Dothideomycetes fungi.</title>
        <authorList>
            <person name="Ohm R.A."/>
            <person name="Feau N."/>
            <person name="Henrissat B."/>
            <person name="Schoch C.L."/>
            <person name="Horwitz B.A."/>
            <person name="Barry K.W."/>
            <person name="Condon B.J."/>
            <person name="Copeland A.C."/>
            <person name="Dhillon B."/>
            <person name="Glaser F."/>
            <person name="Hesse C.N."/>
            <person name="Kosti I."/>
            <person name="LaButti K."/>
            <person name="Lindquist E.A."/>
            <person name="Lucas S."/>
            <person name="Salamov A.A."/>
            <person name="Bradshaw R.E."/>
            <person name="Ciuffetti L."/>
            <person name="Hamelin R.C."/>
            <person name="Kema G.H.J."/>
            <person name="Lawrence C."/>
            <person name="Scott J.A."/>
            <person name="Spatafora J.W."/>
            <person name="Turgeon B.G."/>
            <person name="de Wit P.J.G.M."/>
            <person name="Zhong S."/>
            <person name="Goodwin S.B."/>
            <person name="Grigoriev I.V."/>
        </authorList>
    </citation>
    <scope>NUCLEOTIDE SEQUENCE [LARGE SCALE GENOMIC DNA]</scope>
    <source>
        <strain evidence="4">NZE10 / CBS 128990</strain>
    </source>
</reference>
<dbReference type="Proteomes" id="UP000016933">
    <property type="component" value="Unassembled WGS sequence"/>
</dbReference>
<keyword evidence="4" id="KW-1185">Reference proteome</keyword>
<feature type="compositionally biased region" description="Basic and acidic residues" evidence="2">
    <location>
        <begin position="690"/>
        <end position="705"/>
    </location>
</feature>
<accession>M2WKE7</accession>
<protein>
    <submittedName>
        <fullName evidence="3">Uncharacterized protein</fullName>
    </submittedName>
</protein>
<feature type="compositionally biased region" description="Basic and acidic residues" evidence="2">
    <location>
        <begin position="716"/>
        <end position="728"/>
    </location>
</feature>
<keyword evidence="1" id="KW-0175">Coiled coil</keyword>
<name>M2WKE7_DOTSN</name>
<feature type="coiled-coil region" evidence="1">
    <location>
        <begin position="11"/>
        <end position="71"/>
    </location>
</feature>
<evidence type="ECO:0000313" key="4">
    <source>
        <dbReference type="Proteomes" id="UP000016933"/>
    </source>
</evidence>
<feature type="region of interest" description="Disordered" evidence="2">
    <location>
        <begin position="662"/>
        <end position="728"/>
    </location>
</feature>
<dbReference type="HOGENOM" id="CLU_398019_0_0_1"/>
<dbReference type="OMA" id="MACYLED"/>
<feature type="region of interest" description="Disordered" evidence="2">
    <location>
        <begin position="418"/>
        <end position="444"/>
    </location>
</feature>
<organism evidence="3 4">
    <name type="scientific">Dothistroma septosporum (strain NZE10 / CBS 128990)</name>
    <name type="common">Red band needle blight fungus</name>
    <name type="synonym">Mycosphaerella pini</name>
    <dbReference type="NCBI Taxonomy" id="675120"/>
    <lineage>
        <taxon>Eukaryota</taxon>
        <taxon>Fungi</taxon>
        <taxon>Dikarya</taxon>
        <taxon>Ascomycota</taxon>
        <taxon>Pezizomycotina</taxon>
        <taxon>Dothideomycetes</taxon>
        <taxon>Dothideomycetidae</taxon>
        <taxon>Mycosphaerellales</taxon>
        <taxon>Mycosphaerellaceae</taxon>
        <taxon>Dothistroma</taxon>
    </lineage>
</organism>